<proteinExistence type="predicted"/>
<reference evidence="1" key="1">
    <citation type="submission" date="2020-11" db="EMBL/GenBank/DDBJ databases">
        <authorList>
            <consortium name="DOE Joint Genome Institute"/>
            <person name="Ahrendt S."/>
            <person name="Riley R."/>
            <person name="Andreopoulos W."/>
            <person name="LaButti K."/>
            <person name="Pangilinan J."/>
            <person name="Ruiz-duenas F.J."/>
            <person name="Barrasa J.M."/>
            <person name="Sanchez-Garcia M."/>
            <person name="Camarero S."/>
            <person name="Miyauchi S."/>
            <person name="Serrano A."/>
            <person name="Linde D."/>
            <person name="Babiker R."/>
            <person name="Drula E."/>
            <person name="Ayuso-Fernandez I."/>
            <person name="Pacheco R."/>
            <person name="Padilla G."/>
            <person name="Ferreira P."/>
            <person name="Barriuso J."/>
            <person name="Kellner H."/>
            <person name="Castanera R."/>
            <person name="Alfaro M."/>
            <person name="Ramirez L."/>
            <person name="Pisabarro A.G."/>
            <person name="Kuo A."/>
            <person name="Tritt A."/>
            <person name="Lipzen A."/>
            <person name="He G."/>
            <person name="Yan M."/>
            <person name="Ng V."/>
            <person name="Cullen D."/>
            <person name="Martin F."/>
            <person name="Rosso M.-N."/>
            <person name="Henrissat B."/>
            <person name="Hibbett D."/>
            <person name="Martinez A.T."/>
            <person name="Grigoriev I.V."/>
        </authorList>
    </citation>
    <scope>NUCLEOTIDE SEQUENCE</scope>
    <source>
        <strain evidence="1">AH 44721</strain>
    </source>
</reference>
<dbReference type="Proteomes" id="UP000724874">
    <property type="component" value="Unassembled WGS sequence"/>
</dbReference>
<keyword evidence="2" id="KW-1185">Reference proteome</keyword>
<comment type="caution">
    <text evidence="1">The sequence shown here is derived from an EMBL/GenBank/DDBJ whole genome shotgun (WGS) entry which is preliminary data.</text>
</comment>
<sequence length="111" mass="13106">MRGPSGKYFRFYHASLQDFLFDSSRSGLFFIDAEVVYEDLAIQSIRHLYTFNDVIETYIFFGMPFWFKYARPSSDLHASVRQFKLPIHPRHLKLRVPIFLGVVKQSVKIVL</sequence>
<gene>
    <name evidence="1" type="ORF">CPB84DRAFT_618866</name>
</gene>
<dbReference type="EMBL" id="JADNYJ010000023">
    <property type="protein sequence ID" value="KAF8905292.1"/>
    <property type="molecule type" value="Genomic_DNA"/>
</dbReference>
<name>A0A9P5TPF7_GYMJU</name>
<organism evidence="1 2">
    <name type="scientific">Gymnopilus junonius</name>
    <name type="common">Spectacular rustgill mushroom</name>
    <name type="synonym">Gymnopilus spectabilis subsp. junonius</name>
    <dbReference type="NCBI Taxonomy" id="109634"/>
    <lineage>
        <taxon>Eukaryota</taxon>
        <taxon>Fungi</taxon>
        <taxon>Dikarya</taxon>
        <taxon>Basidiomycota</taxon>
        <taxon>Agaricomycotina</taxon>
        <taxon>Agaricomycetes</taxon>
        <taxon>Agaricomycetidae</taxon>
        <taxon>Agaricales</taxon>
        <taxon>Agaricineae</taxon>
        <taxon>Hymenogastraceae</taxon>
        <taxon>Gymnopilus</taxon>
    </lineage>
</organism>
<dbReference type="OrthoDB" id="2868770at2759"/>
<protein>
    <submittedName>
        <fullName evidence="1">Uncharacterized protein</fullName>
    </submittedName>
</protein>
<evidence type="ECO:0000313" key="2">
    <source>
        <dbReference type="Proteomes" id="UP000724874"/>
    </source>
</evidence>
<accession>A0A9P5TPF7</accession>
<dbReference type="AlphaFoldDB" id="A0A9P5TPF7"/>
<evidence type="ECO:0000313" key="1">
    <source>
        <dbReference type="EMBL" id="KAF8905292.1"/>
    </source>
</evidence>